<dbReference type="PANTHER" id="PTHR19211">
    <property type="entry name" value="ATP-BINDING TRANSPORT PROTEIN-RELATED"/>
    <property type="match status" value="1"/>
</dbReference>
<dbReference type="Pfam" id="PF00005">
    <property type="entry name" value="ABC_tran"/>
    <property type="match status" value="2"/>
</dbReference>
<dbReference type="InterPro" id="IPR032781">
    <property type="entry name" value="ABC_tran_Xtn"/>
</dbReference>
<dbReference type="SUPFAM" id="SSF52540">
    <property type="entry name" value="P-loop containing nucleoside triphosphate hydrolases"/>
    <property type="match status" value="2"/>
</dbReference>
<evidence type="ECO:0000256" key="2">
    <source>
        <dbReference type="ARBA" id="ARBA00022741"/>
    </source>
</evidence>
<protein>
    <submittedName>
        <fullName evidence="5">ATP-binding cassette domain-containing protein</fullName>
    </submittedName>
</protein>
<dbReference type="GO" id="GO:0016887">
    <property type="term" value="F:ATP hydrolysis activity"/>
    <property type="evidence" value="ECO:0007669"/>
    <property type="project" value="InterPro"/>
</dbReference>
<organism evidence="5 6">
    <name type="scientific">Candidatus Anaerobutyricum stercoris</name>
    <dbReference type="NCBI Taxonomy" id="2838457"/>
    <lineage>
        <taxon>Bacteria</taxon>
        <taxon>Bacillati</taxon>
        <taxon>Bacillota</taxon>
        <taxon>Clostridia</taxon>
        <taxon>Lachnospirales</taxon>
        <taxon>Lachnospiraceae</taxon>
        <taxon>Anaerobutyricum</taxon>
    </lineage>
</organism>
<dbReference type="Proteomes" id="UP000824049">
    <property type="component" value="Unassembled WGS sequence"/>
</dbReference>
<keyword evidence="3 5" id="KW-0067">ATP-binding</keyword>
<reference evidence="5" key="2">
    <citation type="submission" date="2021-04" db="EMBL/GenBank/DDBJ databases">
        <authorList>
            <person name="Gilroy R."/>
        </authorList>
    </citation>
    <scope>NUCLEOTIDE SEQUENCE</scope>
    <source>
        <strain evidence="5">CHK179-28034</strain>
    </source>
</reference>
<dbReference type="NCBIfam" id="NF000355">
    <property type="entry name" value="ribo_prot_ABC_F"/>
    <property type="match status" value="1"/>
</dbReference>
<reference evidence="5" key="1">
    <citation type="journal article" date="2021" name="PeerJ">
        <title>Extensive microbial diversity within the chicken gut microbiome revealed by metagenomics and culture.</title>
        <authorList>
            <person name="Gilroy R."/>
            <person name="Ravi A."/>
            <person name="Getino M."/>
            <person name="Pursley I."/>
            <person name="Horton D.L."/>
            <person name="Alikhan N.F."/>
            <person name="Baker D."/>
            <person name="Gharbi K."/>
            <person name="Hall N."/>
            <person name="Watson M."/>
            <person name="Adriaenssens E.M."/>
            <person name="Foster-Nyarko E."/>
            <person name="Jarju S."/>
            <person name="Secka A."/>
            <person name="Antonio M."/>
            <person name="Oren A."/>
            <person name="Chaudhuri R.R."/>
            <person name="La Ragione R."/>
            <person name="Hildebrand F."/>
            <person name="Pallen M.J."/>
        </authorList>
    </citation>
    <scope>NUCLEOTIDE SEQUENCE</scope>
    <source>
        <strain evidence="5">CHK179-28034</strain>
    </source>
</reference>
<accession>A0A9D2EKB3</accession>
<evidence type="ECO:0000256" key="1">
    <source>
        <dbReference type="ARBA" id="ARBA00022737"/>
    </source>
</evidence>
<keyword evidence="2" id="KW-0547">Nucleotide-binding</keyword>
<dbReference type="InterPro" id="IPR017871">
    <property type="entry name" value="ABC_transporter-like_CS"/>
</dbReference>
<dbReference type="FunFam" id="3.40.50.300:FF:000011">
    <property type="entry name" value="Putative ABC transporter ATP-binding component"/>
    <property type="match status" value="1"/>
</dbReference>
<evidence type="ECO:0000256" key="3">
    <source>
        <dbReference type="ARBA" id="ARBA00022840"/>
    </source>
</evidence>
<sequence>MRYQIKNGTVSLQGETVLDHIDFEIRGNEKIALVGKNGAGKTTLLRLIAGELSLDRDDKRFEPGIFLAGNTTVGMLRQTVAQEEKERTVEELLLEICPADDPYSRERYDFEQEYDRIFTGLRFRREEKKKKLREFSGGEQTKIAMIRLLLTKPDILLLDEPTNHLDVQAVEWLEDYIREYGRAVVIVSHDRFFLDSVADVVYELENGRLTRYAGNYTEYRRQREKRRQSQMKSYQAQQQEIERLTALIEKFKHKPRKAAMARSKKKVLERMEKIERPSEEGAHIFTEAITPRAPGSKWVLDADKLRIGYHGQAGSVPGTEKGDFGRQQITDNISEKTPSDEICLQEITLRIRRGQKIGIIGANGTGKTTFLRTLLGQIPALSGKMQMGNNVEIGYFDQHSGELQSEKRVFDHFHDRHPALTIKEVKTILGHYLFRDADTGKKVSELSGGEKSRLVLAEILESRPNLLILDEPTNHMDIPAKETLESAFQAYTGTMLFISHDRYFIKEVADALLIFGENGVSYYPFGYGHYVEHLRKKQEYGWAGAEAVAVENTRLIEGLKEVPEKTRMQSARFSTEQSYTDWQLTLAGEQLAKAAAAVEHFLGEQLPFGEELSKHDTSMEILTARIQARRRWQEEYEALEQQYTEACLFWYEKWQEYENAFESYKE</sequence>
<dbReference type="CDD" id="cd03221">
    <property type="entry name" value="ABCF_EF-3"/>
    <property type="match status" value="2"/>
</dbReference>
<dbReference type="InterPro" id="IPR003593">
    <property type="entry name" value="AAA+_ATPase"/>
</dbReference>
<dbReference type="EMBL" id="DXBR01000036">
    <property type="protein sequence ID" value="HIZ38940.1"/>
    <property type="molecule type" value="Genomic_DNA"/>
</dbReference>
<keyword evidence="1" id="KW-0677">Repeat</keyword>
<dbReference type="PROSITE" id="PS50893">
    <property type="entry name" value="ABC_TRANSPORTER_2"/>
    <property type="match status" value="2"/>
</dbReference>
<feature type="domain" description="ABC transporter" evidence="4">
    <location>
        <begin position="3"/>
        <end position="231"/>
    </location>
</feature>
<dbReference type="SMART" id="SM00382">
    <property type="entry name" value="AAA"/>
    <property type="match status" value="2"/>
</dbReference>
<dbReference type="PANTHER" id="PTHR19211:SF14">
    <property type="entry name" value="ATP-BINDING CASSETTE SUB-FAMILY F MEMBER 1"/>
    <property type="match status" value="1"/>
</dbReference>
<dbReference type="AlphaFoldDB" id="A0A9D2EKB3"/>
<name>A0A9D2EKB3_9FIRM</name>
<gene>
    <name evidence="5" type="ORF">H9968_03290</name>
</gene>
<dbReference type="Pfam" id="PF12848">
    <property type="entry name" value="ABC_tran_Xtn"/>
    <property type="match status" value="1"/>
</dbReference>
<comment type="caution">
    <text evidence="5">The sequence shown here is derived from an EMBL/GenBank/DDBJ whole genome shotgun (WGS) entry which is preliminary data.</text>
</comment>
<dbReference type="Gene3D" id="3.40.50.300">
    <property type="entry name" value="P-loop containing nucleotide triphosphate hydrolases"/>
    <property type="match status" value="2"/>
</dbReference>
<dbReference type="InterPro" id="IPR027417">
    <property type="entry name" value="P-loop_NTPase"/>
</dbReference>
<evidence type="ECO:0000313" key="6">
    <source>
        <dbReference type="Proteomes" id="UP000824049"/>
    </source>
</evidence>
<feature type="domain" description="ABC transporter" evidence="4">
    <location>
        <begin position="328"/>
        <end position="542"/>
    </location>
</feature>
<evidence type="ECO:0000259" key="4">
    <source>
        <dbReference type="PROSITE" id="PS50893"/>
    </source>
</evidence>
<dbReference type="GO" id="GO:0005524">
    <property type="term" value="F:ATP binding"/>
    <property type="evidence" value="ECO:0007669"/>
    <property type="project" value="UniProtKB-KW"/>
</dbReference>
<evidence type="ECO:0000313" key="5">
    <source>
        <dbReference type="EMBL" id="HIZ38940.1"/>
    </source>
</evidence>
<dbReference type="InterPro" id="IPR050611">
    <property type="entry name" value="ABCF"/>
</dbReference>
<dbReference type="PROSITE" id="PS00211">
    <property type="entry name" value="ABC_TRANSPORTER_1"/>
    <property type="match status" value="2"/>
</dbReference>
<proteinExistence type="predicted"/>
<dbReference type="InterPro" id="IPR003439">
    <property type="entry name" value="ABC_transporter-like_ATP-bd"/>
</dbReference>